<comment type="caution">
    <text evidence="21">The sequence shown here is derived from an EMBL/GenBank/DDBJ whole genome shotgun (WGS) entry which is preliminary data.</text>
</comment>
<dbReference type="SMART" id="SM00448">
    <property type="entry name" value="REC"/>
    <property type="match status" value="1"/>
</dbReference>
<evidence type="ECO:0000256" key="8">
    <source>
        <dbReference type="ARBA" id="ARBA00022692"/>
    </source>
</evidence>
<keyword evidence="6 15" id="KW-0597">Phosphoprotein</keyword>
<dbReference type="RefSeq" id="WP_263953933.1">
    <property type="nucleotide sequence ID" value="NZ_JAOYFC010000002.1"/>
</dbReference>
<feature type="domain" description="Histidine kinase" evidence="17">
    <location>
        <begin position="364"/>
        <end position="585"/>
    </location>
</feature>
<organism evidence="21 22">
    <name type="scientific">Halocynthiibacter halioticoli</name>
    <dbReference type="NCBI Taxonomy" id="2986804"/>
    <lineage>
        <taxon>Bacteria</taxon>
        <taxon>Pseudomonadati</taxon>
        <taxon>Pseudomonadota</taxon>
        <taxon>Alphaproteobacteria</taxon>
        <taxon>Rhodobacterales</taxon>
        <taxon>Paracoccaceae</taxon>
        <taxon>Halocynthiibacter</taxon>
    </lineage>
</organism>
<dbReference type="EC" id="2.7.13.3" evidence="3"/>
<dbReference type="InterPro" id="IPR004358">
    <property type="entry name" value="Sig_transdc_His_kin-like_C"/>
</dbReference>
<dbReference type="GO" id="GO:0005524">
    <property type="term" value="F:ATP binding"/>
    <property type="evidence" value="ECO:0007669"/>
    <property type="project" value="UniProtKB-KW"/>
</dbReference>
<evidence type="ECO:0000256" key="11">
    <source>
        <dbReference type="ARBA" id="ARBA00022989"/>
    </source>
</evidence>
<dbReference type="PROSITE" id="PS50110">
    <property type="entry name" value="RESPONSE_REGULATORY"/>
    <property type="match status" value="1"/>
</dbReference>
<dbReference type="Pfam" id="PF00072">
    <property type="entry name" value="Response_reg"/>
    <property type="match status" value="1"/>
</dbReference>
<dbReference type="AlphaFoldDB" id="A0AAE3J2L2"/>
<keyword evidence="8 16" id="KW-0812">Transmembrane</keyword>
<feature type="transmembrane region" description="Helical" evidence="16">
    <location>
        <begin position="12"/>
        <end position="32"/>
    </location>
</feature>
<dbReference type="FunFam" id="3.30.565.10:FF:000010">
    <property type="entry name" value="Sensor histidine kinase RcsC"/>
    <property type="match status" value="1"/>
</dbReference>
<evidence type="ECO:0000256" key="14">
    <source>
        <dbReference type="PROSITE-ProRule" id="PRU00110"/>
    </source>
</evidence>
<dbReference type="SUPFAM" id="SSF52172">
    <property type="entry name" value="CheY-like"/>
    <property type="match status" value="1"/>
</dbReference>
<dbReference type="InterPro" id="IPR008207">
    <property type="entry name" value="Sig_transdc_His_kin_Hpt_dom"/>
</dbReference>
<dbReference type="GO" id="GO:0005886">
    <property type="term" value="C:plasma membrane"/>
    <property type="evidence" value="ECO:0007669"/>
    <property type="project" value="UniProtKB-SubCell"/>
</dbReference>
<comment type="catalytic activity">
    <reaction evidence="1">
        <text>ATP + protein L-histidine = ADP + protein N-phospho-L-histidine.</text>
        <dbReference type="EC" id="2.7.13.3"/>
    </reaction>
</comment>
<feature type="domain" description="HPt" evidence="20">
    <location>
        <begin position="760"/>
        <end position="854"/>
    </location>
</feature>
<dbReference type="Gene3D" id="3.30.565.10">
    <property type="entry name" value="Histidine kinase-like ATPase, C-terminal domain"/>
    <property type="match status" value="1"/>
</dbReference>
<keyword evidence="22" id="KW-1185">Reference proteome</keyword>
<dbReference type="SMART" id="SM00387">
    <property type="entry name" value="HATPase_c"/>
    <property type="match status" value="1"/>
</dbReference>
<keyword evidence="12" id="KW-0902">Two-component regulatory system</keyword>
<protein>
    <recommendedName>
        <fullName evidence="3">histidine kinase</fullName>
        <ecNumber evidence="3">2.7.13.3</ecNumber>
    </recommendedName>
</protein>
<dbReference type="PROSITE" id="PS50109">
    <property type="entry name" value="HIS_KIN"/>
    <property type="match status" value="1"/>
</dbReference>
<evidence type="ECO:0000256" key="5">
    <source>
        <dbReference type="ARBA" id="ARBA00022519"/>
    </source>
</evidence>
<dbReference type="InterPro" id="IPR035965">
    <property type="entry name" value="PAS-like_dom_sf"/>
</dbReference>
<keyword evidence="4" id="KW-1003">Cell membrane</keyword>
<feature type="domain" description="Response regulatory" evidence="18">
    <location>
        <begin position="616"/>
        <end position="732"/>
    </location>
</feature>
<evidence type="ECO:0000256" key="4">
    <source>
        <dbReference type="ARBA" id="ARBA00022475"/>
    </source>
</evidence>
<dbReference type="NCBIfam" id="TIGR00229">
    <property type="entry name" value="sensory_box"/>
    <property type="match status" value="1"/>
</dbReference>
<evidence type="ECO:0000259" key="18">
    <source>
        <dbReference type="PROSITE" id="PS50110"/>
    </source>
</evidence>
<name>A0AAE3J2L2_9RHOB</name>
<evidence type="ECO:0000259" key="20">
    <source>
        <dbReference type="PROSITE" id="PS50894"/>
    </source>
</evidence>
<dbReference type="EMBL" id="JAOYFC010000002">
    <property type="protein sequence ID" value="MCV6825106.1"/>
    <property type="molecule type" value="Genomic_DNA"/>
</dbReference>
<comment type="subcellular location">
    <subcellularLocation>
        <location evidence="2">Cell inner membrane</location>
        <topology evidence="2">Multi-pass membrane protein</topology>
    </subcellularLocation>
</comment>
<dbReference type="PRINTS" id="PR00344">
    <property type="entry name" value="BCTRLSENSOR"/>
</dbReference>
<evidence type="ECO:0000313" key="22">
    <source>
        <dbReference type="Proteomes" id="UP001208041"/>
    </source>
</evidence>
<dbReference type="SUPFAM" id="SSF47226">
    <property type="entry name" value="Histidine-containing phosphotransfer domain, HPT domain"/>
    <property type="match status" value="1"/>
</dbReference>
<dbReference type="InterPro" id="IPR001789">
    <property type="entry name" value="Sig_transdc_resp-reg_receiver"/>
</dbReference>
<gene>
    <name evidence="21" type="ORF">OH136_11125</name>
</gene>
<evidence type="ECO:0000256" key="12">
    <source>
        <dbReference type="ARBA" id="ARBA00023012"/>
    </source>
</evidence>
<evidence type="ECO:0000256" key="1">
    <source>
        <dbReference type="ARBA" id="ARBA00000085"/>
    </source>
</evidence>
<evidence type="ECO:0000256" key="15">
    <source>
        <dbReference type="PROSITE-ProRule" id="PRU00169"/>
    </source>
</evidence>
<dbReference type="InterPro" id="IPR036097">
    <property type="entry name" value="HisK_dim/P_sf"/>
</dbReference>
<dbReference type="PROSITE" id="PS50112">
    <property type="entry name" value="PAS"/>
    <property type="match status" value="1"/>
</dbReference>
<dbReference type="Gene3D" id="3.30.450.20">
    <property type="entry name" value="PAS domain"/>
    <property type="match status" value="1"/>
</dbReference>
<dbReference type="CDD" id="cd00130">
    <property type="entry name" value="PAS"/>
    <property type="match status" value="1"/>
</dbReference>
<dbReference type="Pfam" id="PF02518">
    <property type="entry name" value="HATPase_c"/>
    <property type="match status" value="1"/>
</dbReference>
<dbReference type="PROSITE" id="PS50894">
    <property type="entry name" value="HPT"/>
    <property type="match status" value="1"/>
</dbReference>
<feature type="domain" description="PAS" evidence="19">
    <location>
        <begin position="217"/>
        <end position="288"/>
    </location>
</feature>
<evidence type="ECO:0000256" key="6">
    <source>
        <dbReference type="ARBA" id="ARBA00022553"/>
    </source>
</evidence>
<feature type="modified residue" description="4-aspartylphosphate" evidence="15">
    <location>
        <position position="665"/>
    </location>
</feature>
<dbReference type="InterPro" id="IPR036641">
    <property type="entry name" value="HPT_dom_sf"/>
</dbReference>
<keyword evidence="11 16" id="KW-1133">Transmembrane helix</keyword>
<dbReference type="InterPro" id="IPR003594">
    <property type="entry name" value="HATPase_dom"/>
</dbReference>
<dbReference type="Gene3D" id="1.20.120.160">
    <property type="entry name" value="HPT domain"/>
    <property type="match status" value="1"/>
</dbReference>
<keyword evidence="10 21" id="KW-0067">ATP-binding</keyword>
<dbReference type="SMART" id="SM00388">
    <property type="entry name" value="HisKA"/>
    <property type="match status" value="1"/>
</dbReference>
<dbReference type="InterPro" id="IPR000014">
    <property type="entry name" value="PAS"/>
</dbReference>
<reference evidence="21" key="1">
    <citation type="submission" date="2022-10" db="EMBL/GenBank/DDBJ databases">
        <authorList>
            <person name="Yue Y."/>
        </authorList>
    </citation>
    <scope>NUCLEOTIDE SEQUENCE</scope>
    <source>
        <strain evidence="21">Z654</strain>
    </source>
</reference>
<evidence type="ECO:0000259" key="17">
    <source>
        <dbReference type="PROSITE" id="PS50109"/>
    </source>
</evidence>
<sequence length="854" mass="93960">MKLLSLNHIKWHLAGLSVAITVLLGILIYLSFSVRDQLALLRSTPIDNAQWTVSQFEVEFWRLHEAAILANLSSEPDLEELRKRFDLYYSRAAIVAALEAQGRMSYNADAPQIWADILAQADELAKTIDASDETLRNELARLAQTLISTAPHIRDASVDTVAFFASTSDQQRTTLASLLFQVALVAVILMGAFLLVGALLIRARMRSERVQEQLSAAKERLQSTVGAALDAVLVIDHRGDILDFNGGAEKIFGYSRDEVLGKDMARFFIPQEHRAAHRAGIRRYLKTKNSSIIGKGLVELEALRKGGERISVEVSVASVTEEGKPVFISFIRDISDRIAAQKEILNSRDEAIAANKAKSDFIALMSHEMRTPLNGLIAAHEILGATDLSEKQDRFLTIANTSGRHLMAHVNNILDITALDSKTTSQQLSPVDLAATIEDMVENLRPLACSNGNRITASVDCFPYKHLMGDQTCLNRILLNLIGNAIKFTHNGHVQIDLAVSEEKGDQVEIEIHVSDTGRGIPAEQFSRVFDDFVRLDTSLERDTEGTGLGLSISRRMAQAMGGEIGGDSVFGEGSTFWVRLPFTKPTNYDLEQLLGQKVEEASPAAPAANLQQNISALIVEDNRINREILIEYLTELGVSTASAENGELGVNLARHTAFDIIFMDISMPVMDGLDATRAIREEGASKNSRIIGFTAYSSEENLQRCIDAGLDDFVIKPVSRASVHEALLKKRSAQNRLASQDYHKLINLQQVAELRDILGPEQYKKNAEKFYQEITENLSGLKKTVLSNQGKAIANELHNMSGLAASMGAKALHQALQNAEETSVDGCIQDTLQAIIKSQLVLQETWATGELQK</sequence>
<keyword evidence="13 16" id="KW-0472">Membrane</keyword>
<keyword evidence="10 21" id="KW-0547">Nucleotide-binding</keyword>
<evidence type="ECO:0000256" key="7">
    <source>
        <dbReference type="ARBA" id="ARBA00022679"/>
    </source>
</evidence>
<evidence type="ECO:0000259" key="19">
    <source>
        <dbReference type="PROSITE" id="PS50112"/>
    </source>
</evidence>
<dbReference type="CDD" id="cd16922">
    <property type="entry name" value="HATPase_EvgS-ArcB-TorS-like"/>
    <property type="match status" value="1"/>
</dbReference>
<evidence type="ECO:0000256" key="9">
    <source>
        <dbReference type="ARBA" id="ARBA00022777"/>
    </source>
</evidence>
<evidence type="ECO:0000313" key="21">
    <source>
        <dbReference type="EMBL" id="MCV6825106.1"/>
    </source>
</evidence>
<dbReference type="CDD" id="cd00082">
    <property type="entry name" value="HisKA"/>
    <property type="match status" value="1"/>
</dbReference>
<dbReference type="InterPro" id="IPR011006">
    <property type="entry name" value="CheY-like_superfamily"/>
</dbReference>
<dbReference type="InterPro" id="IPR036890">
    <property type="entry name" value="HATPase_C_sf"/>
</dbReference>
<dbReference type="PANTHER" id="PTHR43047:SF64">
    <property type="entry name" value="HISTIDINE KINASE CONTAINING CHEY-HOMOLOGOUS RECEIVER DOMAIN AND PAS DOMAIN-RELATED"/>
    <property type="match status" value="1"/>
</dbReference>
<dbReference type="Pfam" id="PF00512">
    <property type="entry name" value="HisKA"/>
    <property type="match status" value="1"/>
</dbReference>
<keyword evidence="7" id="KW-0808">Transferase</keyword>
<feature type="modified residue" description="Phosphohistidine" evidence="14">
    <location>
        <position position="799"/>
    </location>
</feature>
<feature type="transmembrane region" description="Helical" evidence="16">
    <location>
        <begin position="178"/>
        <end position="201"/>
    </location>
</feature>
<evidence type="ECO:0000256" key="13">
    <source>
        <dbReference type="ARBA" id="ARBA00023136"/>
    </source>
</evidence>
<dbReference type="SUPFAM" id="SSF55874">
    <property type="entry name" value="ATPase domain of HSP90 chaperone/DNA topoisomerase II/histidine kinase"/>
    <property type="match status" value="1"/>
</dbReference>
<evidence type="ECO:0000256" key="2">
    <source>
        <dbReference type="ARBA" id="ARBA00004429"/>
    </source>
</evidence>
<keyword evidence="5" id="KW-0997">Cell inner membrane</keyword>
<evidence type="ECO:0000256" key="16">
    <source>
        <dbReference type="SAM" id="Phobius"/>
    </source>
</evidence>
<dbReference type="Pfam" id="PF13426">
    <property type="entry name" value="PAS_9"/>
    <property type="match status" value="1"/>
</dbReference>
<dbReference type="Gene3D" id="1.10.287.130">
    <property type="match status" value="1"/>
</dbReference>
<dbReference type="InterPro" id="IPR005467">
    <property type="entry name" value="His_kinase_dom"/>
</dbReference>
<dbReference type="Gene3D" id="3.40.50.2300">
    <property type="match status" value="1"/>
</dbReference>
<dbReference type="InterPro" id="IPR003661">
    <property type="entry name" value="HisK_dim/P_dom"/>
</dbReference>
<evidence type="ECO:0000256" key="3">
    <source>
        <dbReference type="ARBA" id="ARBA00012438"/>
    </source>
</evidence>
<accession>A0AAE3J2L2</accession>
<evidence type="ECO:0000256" key="10">
    <source>
        <dbReference type="ARBA" id="ARBA00022840"/>
    </source>
</evidence>
<dbReference type="CDD" id="cd17546">
    <property type="entry name" value="REC_hyHK_CKI1_RcsC-like"/>
    <property type="match status" value="1"/>
</dbReference>
<keyword evidence="9" id="KW-0418">Kinase</keyword>
<dbReference type="GO" id="GO:0000155">
    <property type="term" value="F:phosphorelay sensor kinase activity"/>
    <property type="evidence" value="ECO:0007669"/>
    <property type="project" value="InterPro"/>
</dbReference>
<dbReference type="SMART" id="SM00091">
    <property type="entry name" value="PAS"/>
    <property type="match status" value="1"/>
</dbReference>
<dbReference type="SUPFAM" id="SSF47384">
    <property type="entry name" value="Homodimeric domain of signal transducing histidine kinase"/>
    <property type="match status" value="1"/>
</dbReference>
<dbReference type="PANTHER" id="PTHR43047">
    <property type="entry name" value="TWO-COMPONENT HISTIDINE PROTEIN KINASE"/>
    <property type="match status" value="1"/>
</dbReference>
<dbReference type="SUPFAM" id="SSF55785">
    <property type="entry name" value="PYP-like sensor domain (PAS domain)"/>
    <property type="match status" value="1"/>
</dbReference>
<proteinExistence type="predicted"/>
<dbReference type="Proteomes" id="UP001208041">
    <property type="component" value="Unassembled WGS sequence"/>
</dbReference>